<feature type="domain" description="HTH tetR-type" evidence="5">
    <location>
        <begin position="20"/>
        <end position="80"/>
    </location>
</feature>
<keyword evidence="2 4" id="KW-0238">DNA-binding</keyword>
<organism evidence="6 7">
    <name type="scientific">Comamonas endophytica</name>
    <dbReference type="NCBI Taxonomy" id="2949090"/>
    <lineage>
        <taxon>Bacteria</taxon>
        <taxon>Pseudomonadati</taxon>
        <taxon>Pseudomonadota</taxon>
        <taxon>Betaproteobacteria</taxon>
        <taxon>Burkholderiales</taxon>
        <taxon>Comamonadaceae</taxon>
        <taxon>Comamonas</taxon>
    </lineage>
</organism>
<evidence type="ECO:0000256" key="1">
    <source>
        <dbReference type="ARBA" id="ARBA00023015"/>
    </source>
</evidence>
<protein>
    <submittedName>
        <fullName evidence="6">TetR/AcrR family transcriptional regulator</fullName>
    </submittedName>
</protein>
<dbReference type="Pfam" id="PF13305">
    <property type="entry name" value="TetR_C_33"/>
    <property type="match status" value="1"/>
</dbReference>
<evidence type="ECO:0000256" key="4">
    <source>
        <dbReference type="PROSITE-ProRule" id="PRU00335"/>
    </source>
</evidence>
<evidence type="ECO:0000256" key="2">
    <source>
        <dbReference type="ARBA" id="ARBA00023125"/>
    </source>
</evidence>
<dbReference type="InterPro" id="IPR025996">
    <property type="entry name" value="MT1864/Rv1816-like_C"/>
</dbReference>
<dbReference type="InterPro" id="IPR050109">
    <property type="entry name" value="HTH-type_TetR-like_transc_reg"/>
</dbReference>
<reference evidence="6" key="1">
    <citation type="submission" date="2022-09" db="EMBL/GenBank/DDBJ databases">
        <title>The complete genome of Acidovorax sp. 5MLIR.</title>
        <authorList>
            <person name="Liu L."/>
            <person name="Yue J."/>
            <person name="Yang F."/>
            <person name="Yuan J."/>
            <person name="Li L."/>
        </authorList>
    </citation>
    <scope>NUCLEOTIDE SEQUENCE</scope>
    <source>
        <strain evidence="6">5MLIR</strain>
    </source>
</reference>
<dbReference type="SUPFAM" id="SSF48498">
    <property type="entry name" value="Tetracyclin repressor-like, C-terminal domain"/>
    <property type="match status" value="1"/>
</dbReference>
<keyword evidence="3" id="KW-0804">Transcription</keyword>
<gene>
    <name evidence="6" type="ORF">M9799_12055</name>
</gene>
<keyword evidence="1" id="KW-0805">Transcription regulation</keyword>
<evidence type="ECO:0000313" key="7">
    <source>
        <dbReference type="Proteomes" id="UP001162800"/>
    </source>
</evidence>
<dbReference type="PROSITE" id="PS50977">
    <property type="entry name" value="HTH_TETR_2"/>
    <property type="match status" value="1"/>
</dbReference>
<dbReference type="PANTHER" id="PTHR30055">
    <property type="entry name" value="HTH-TYPE TRANSCRIPTIONAL REGULATOR RUTR"/>
    <property type="match status" value="1"/>
</dbReference>
<dbReference type="PANTHER" id="PTHR30055:SF234">
    <property type="entry name" value="HTH-TYPE TRANSCRIPTIONAL REGULATOR BETI"/>
    <property type="match status" value="1"/>
</dbReference>
<sequence length="219" mass="24032">MEADRSGAPRVKPEGQWHHGNLRESLVQWGIALLREVSLEQLSLRQIARCAGVSVGAPAHHFGDKDGLLAAMAAQGFRQLVALRRGYLAPLPADDLRGRLHALVRGYVEFAQANGPLFELMLGPGLARRGQHPELVEEGRASYLFFCEVVQPLLPPPEHCAMSHADALQMLWSSIHGLATLRAHRRPAPVKASRSRTLDHQVETMTQFCLAAIAGLRVP</sequence>
<dbReference type="EMBL" id="CP106881">
    <property type="protein sequence ID" value="UYG50822.1"/>
    <property type="molecule type" value="Genomic_DNA"/>
</dbReference>
<accession>A0ABY6G8A4</accession>
<proteinExistence type="predicted"/>
<dbReference type="Gene3D" id="1.10.357.10">
    <property type="entry name" value="Tetracycline Repressor, domain 2"/>
    <property type="match status" value="1"/>
</dbReference>
<feature type="DNA-binding region" description="H-T-H motif" evidence="4">
    <location>
        <begin position="43"/>
        <end position="62"/>
    </location>
</feature>
<dbReference type="InterPro" id="IPR001647">
    <property type="entry name" value="HTH_TetR"/>
</dbReference>
<evidence type="ECO:0000259" key="5">
    <source>
        <dbReference type="PROSITE" id="PS50977"/>
    </source>
</evidence>
<evidence type="ECO:0000313" key="6">
    <source>
        <dbReference type="EMBL" id="UYG50822.1"/>
    </source>
</evidence>
<keyword evidence="7" id="KW-1185">Reference proteome</keyword>
<name>A0ABY6G8A4_9BURK</name>
<dbReference type="Proteomes" id="UP001162800">
    <property type="component" value="Chromosome"/>
</dbReference>
<dbReference type="SUPFAM" id="SSF46689">
    <property type="entry name" value="Homeodomain-like"/>
    <property type="match status" value="1"/>
</dbReference>
<dbReference type="InterPro" id="IPR036271">
    <property type="entry name" value="Tet_transcr_reg_TetR-rel_C_sf"/>
</dbReference>
<evidence type="ECO:0000256" key="3">
    <source>
        <dbReference type="ARBA" id="ARBA00023163"/>
    </source>
</evidence>
<dbReference type="Pfam" id="PF00440">
    <property type="entry name" value="TetR_N"/>
    <property type="match status" value="1"/>
</dbReference>
<dbReference type="InterPro" id="IPR009057">
    <property type="entry name" value="Homeodomain-like_sf"/>
</dbReference>
<dbReference type="RefSeq" id="WP_231041919.1">
    <property type="nucleotide sequence ID" value="NZ_CP106881.1"/>
</dbReference>